<accession>A0A418W208</accession>
<comment type="caution">
    <text evidence="1">The sequence shown here is derived from an EMBL/GenBank/DDBJ whole genome shotgun (WGS) entry which is preliminary data.</text>
</comment>
<keyword evidence="2" id="KW-1185">Reference proteome</keyword>
<protein>
    <submittedName>
        <fullName evidence="1">Uncharacterized protein</fullName>
    </submittedName>
</protein>
<name>A0A418W208_9PROT</name>
<organism evidence="1 2">
    <name type="scientific">Azospirillum cavernae</name>
    <dbReference type="NCBI Taxonomy" id="2320860"/>
    <lineage>
        <taxon>Bacteria</taxon>
        <taxon>Pseudomonadati</taxon>
        <taxon>Pseudomonadota</taxon>
        <taxon>Alphaproteobacteria</taxon>
        <taxon>Rhodospirillales</taxon>
        <taxon>Azospirillaceae</taxon>
        <taxon>Azospirillum</taxon>
    </lineage>
</organism>
<dbReference type="AlphaFoldDB" id="A0A418W208"/>
<evidence type="ECO:0000313" key="2">
    <source>
        <dbReference type="Proteomes" id="UP000283458"/>
    </source>
</evidence>
<dbReference type="Proteomes" id="UP000283458">
    <property type="component" value="Unassembled WGS sequence"/>
</dbReference>
<dbReference type="EMBL" id="QYUL01000001">
    <property type="protein sequence ID" value="RJF84019.1"/>
    <property type="molecule type" value="Genomic_DNA"/>
</dbReference>
<evidence type="ECO:0000313" key="1">
    <source>
        <dbReference type="EMBL" id="RJF84019.1"/>
    </source>
</evidence>
<sequence>MSKVKAIKLSEAPEAIFQDFVKATEGMLRSSHMKMPDTTSSPAFQDYARVMVNGKEVARLGNSGMVEMSNSLAAKLDGILPNESQYGGNGPALAKTRAETIARALGGSVVMAKTAITQARYDSLPTLTPTVDYEAMRQDPMYQSLQETKKARLLFLAQQMA</sequence>
<gene>
    <name evidence="1" type="ORF">D3877_05240</name>
</gene>
<reference evidence="1 2" key="1">
    <citation type="submission" date="2018-09" db="EMBL/GenBank/DDBJ databases">
        <authorList>
            <person name="Zhu H."/>
        </authorList>
    </citation>
    <scope>NUCLEOTIDE SEQUENCE [LARGE SCALE GENOMIC DNA]</scope>
    <source>
        <strain evidence="1 2">K2W22B-5</strain>
    </source>
</reference>
<proteinExistence type="predicted"/>